<evidence type="ECO:0000313" key="2">
    <source>
        <dbReference type="Proteomes" id="UP000187651"/>
    </source>
</evidence>
<gene>
    <name evidence="1" type="ORF">SAMN05216544_1162</name>
</gene>
<reference evidence="2" key="1">
    <citation type="submission" date="2016-10" db="EMBL/GenBank/DDBJ databases">
        <authorList>
            <person name="Varghese N."/>
            <person name="Submissions S."/>
        </authorList>
    </citation>
    <scope>NUCLEOTIDE SEQUENCE [LARGE SCALE GENOMIC DNA]</scope>
    <source>
        <strain evidence="2">M83</strain>
    </source>
</reference>
<sequence length="105" mass="11848">MANNSEYSTVTLALDGGETCECAIVRIFPAGENTYIALLPLEGEAADNDEVYLYRYEEDPNGEPVLENIGSDEEYEIVSDAFDEELDAMEYEELYEAEDIEEENK</sequence>
<keyword evidence="2" id="KW-1185">Reference proteome</keyword>
<dbReference type="RefSeq" id="WP_034245350.1">
    <property type="nucleotide sequence ID" value="NZ_FNHZ01000002.1"/>
</dbReference>
<organism evidence="1 2">
    <name type="scientific">Lachnospira pectinoschiza</name>
    <dbReference type="NCBI Taxonomy" id="28052"/>
    <lineage>
        <taxon>Bacteria</taxon>
        <taxon>Bacillati</taxon>
        <taxon>Bacillota</taxon>
        <taxon>Clostridia</taxon>
        <taxon>Lachnospirales</taxon>
        <taxon>Lachnospiraceae</taxon>
        <taxon>Lachnospira</taxon>
    </lineage>
</organism>
<dbReference type="OrthoDB" id="9796509at2"/>
<dbReference type="InterPro" id="IPR009711">
    <property type="entry name" value="UPF0473"/>
</dbReference>
<name>A0A1G9W2X1_9FIRM</name>
<dbReference type="Proteomes" id="UP000187651">
    <property type="component" value="Unassembled WGS sequence"/>
</dbReference>
<dbReference type="AlphaFoldDB" id="A0A1G9W2X1"/>
<evidence type="ECO:0000313" key="1">
    <source>
        <dbReference type="EMBL" id="SDM78541.1"/>
    </source>
</evidence>
<protein>
    <submittedName>
        <fullName evidence="1">Uncharacterized protein</fullName>
    </submittedName>
</protein>
<dbReference type="Pfam" id="PF06949">
    <property type="entry name" value="DUF1292"/>
    <property type="match status" value="1"/>
</dbReference>
<proteinExistence type="predicted"/>
<dbReference type="EMBL" id="FNHZ01000002">
    <property type="protein sequence ID" value="SDM78541.1"/>
    <property type="molecule type" value="Genomic_DNA"/>
</dbReference>
<accession>A0A1G9W2X1</accession>